<protein>
    <submittedName>
        <fullName evidence="3">DnaA regulatory inactivator Hda</fullName>
    </submittedName>
</protein>
<dbReference type="SUPFAM" id="SSF52540">
    <property type="entry name" value="P-loop containing nucleoside triphosphate hydrolases"/>
    <property type="match status" value="1"/>
</dbReference>
<evidence type="ECO:0000313" key="3">
    <source>
        <dbReference type="EMBL" id="RDH87148.1"/>
    </source>
</evidence>
<dbReference type="InterPro" id="IPR017788">
    <property type="entry name" value="Hda"/>
</dbReference>
<dbReference type="PANTHER" id="PTHR30050:SF5">
    <property type="entry name" value="DNAA REGULATORY INACTIVATOR HDA"/>
    <property type="match status" value="1"/>
</dbReference>
<accession>A0A370DQD4</accession>
<name>A0A370DQD4_9GAMM</name>
<reference evidence="3 4" key="1">
    <citation type="journal article" date="2018" name="ISME J.">
        <title>Endosymbiont genomes yield clues of tubeworm success.</title>
        <authorList>
            <person name="Li Y."/>
            <person name="Liles M.R."/>
            <person name="Halanych K.M."/>
        </authorList>
    </citation>
    <scope>NUCLEOTIDE SEQUENCE [LARGE SCALE GENOMIC DNA]</scope>
    <source>
        <strain evidence="3">A1462</strain>
    </source>
</reference>
<evidence type="ECO:0000259" key="2">
    <source>
        <dbReference type="Pfam" id="PF22688"/>
    </source>
</evidence>
<dbReference type="InterPro" id="IPR013317">
    <property type="entry name" value="DnaA_dom"/>
</dbReference>
<evidence type="ECO:0000259" key="1">
    <source>
        <dbReference type="Pfam" id="PF00308"/>
    </source>
</evidence>
<keyword evidence="4" id="KW-1185">Reference proteome</keyword>
<dbReference type="Proteomes" id="UP000254771">
    <property type="component" value="Unassembled WGS sequence"/>
</dbReference>
<feature type="domain" description="Chromosomal replication initiator protein DnaA ATPAse" evidence="1">
    <location>
        <begin position="41"/>
        <end position="151"/>
    </location>
</feature>
<organism evidence="3 4">
    <name type="scientific">endosymbiont of Escarpia spicata</name>
    <dbReference type="NCBI Taxonomy" id="2200908"/>
    <lineage>
        <taxon>Bacteria</taxon>
        <taxon>Pseudomonadati</taxon>
        <taxon>Pseudomonadota</taxon>
        <taxon>Gammaproteobacteria</taxon>
        <taxon>sulfur-oxidizing symbionts</taxon>
    </lineage>
</organism>
<feature type="domain" description="Hda lid" evidence="2">
    <location>
        <begin position="161"/>
        <end position="225"/>
    </location>
</feature>
<dbReference type="InterPro" id="IPR027417">
    <property type="entry name" value="P-loop_NTPase"/>
</dbReference>
<dbReference type="AlphaFoldDB" id="A0A370DQD4"/>
<dbReference type="PROSITE" id="PS00675">
    <property type="entry name" value="SIGMA54_INTERACT_1"/>
    <property type="match status" value="1"/>
</dbReference>
<gene>
    <name evidence="3" type="primary">hda</name>
    <name evidence="3" type="ORF">DIZ78_06445</name>
</gene>
<evidence type="ECO:0000313" key="4">
    <source>
        <dbReference type="Proteomes" id="UP000254771"/>
    </source>
</evidence>
<sequence>MMSSQLALGIGLKPTVNFSGFIPGRNGEAVSRLLSGTDSFIYLWGESGSGKTHLLQASCHQQDESGGTCAYIPLAQINELEPGILEGLETLDLVCLDDLEKVTGDPAWEIALFNLFNQLRERDARLLITANSAPAGVDIRLADLASRLTWGPCYHLLPLDDDGRLILLTQLSQQRGLELSKDTASYLLHRIPRDISSITGLLEQLDQASLAAKRKLTIPFVREVLGL</sequence>
<dbReference type="InterPro" id="IPR025662">
    <property type="entry name" value="Sigma_54_int_dom_ATP-bd_1"/>
</dbReference>
<dbReference type="GO" id="GO:0032297">
    <property type="term" value="P:negative regulation of DNA-templated DNA replication initiation"/>
    <property type="evidence" value="ECO:0007669"/>
    <property type="project" value="InterPro"/>
</dbReference>
<dbReference type="Gene3D" id="3.40.50.300">
    <property type="entry name" value="P-loop containing nucleotide triphosphate hydrolases"/>
    <property type="match status" value="1"/>
</dbReference>
<proteinExistence type="predicted"/>
<dbReference type="GO" id="GO:0006270">
    <property type="term" value="P:DNA replication initiation"/>
    <property type="evidence" value="ECO:0007669"/>
    <property type="project" value="TreeGrafter"/>
</dbReference>
<dbReference type="Pfam" id="PF22688">
    <property type="entry name" value="Hda_lid"/>
    <property type="match status" value="1"/>
</dbReference>
<comment type="caution">
    <text evidence="3">The sequence shown here is derived from an EMBL/GenBank/DDBJ whole genome shotgun (WGS) entry which is preliminary data.</text>
</comment>
<dbReference type="EMBL" id="QFXE01000007">
    <property type="protein sequence ID" value="RDH87148.1"/>
    <property type="molecule type" value="Genomic_DNA"/>
</dbReference>
<dbReference type="PANTHER" id="PTHR30050">
    <property type="entry name" value="CHROMOSOMAL REPLICATION INITIATOR PROTEIN DNAA"/>
    <property type="match status" value="1"/>
</dbReference>
<dbReference type="Pfam" id="PF00308">
    <property type="entry name" value="Bac_DnaA"/>
    <property type="match status" value="1"/>
</dbReference>
<dbReference type="InterPro" id="IPR055199">
    <property type="entry name" value="Hda_lid"/>
</dbReference>
<dbReference type="Gene3D" id="1.10.8.60">
    <property type="match status" value="1"/>
</dbReference>
<dbReference type="NCBIfam" id="TIGR03420">
    <property type="entry name" value="DnaA_homol_Hda"/>
    <property type="match status" value="1"/>
</dbReference>